<name>A0ABR3NEK4_9TELE</name>
<feature type="compositionally biased region" description="Basic and acidic residues" evidence="1">
    <location>
        <begin position="21"/>
        <end position="37"/>
    </location>
</feature>
<evidence type="ECO:0008006" key="5">
    <source>
        <dbReference type="Google" id="ProtNLM"/>
    </source>
</evidence>
<evidence type="ECO:0000313" key="3">
    <source>
        <dbReference type="EMBL" id="KAL1275399.1"/>
    </source>
</evidence>
<dbReference type="InterPro" id="IPR042398">
    <property type="entry name" value="BCL2L13"/>
</dbReference>
<dbReference type="PANTHER" id="PTHR15758">
    <property type="entry name" value="BCL-2-LIKE PROTEIN 13"/>
    <property type="match status" value="1"/>
</dbReference>
<evidence type="ECO:0000256" key="2">
    <source>
        <dbReference type="SAM" id="Phobius"/>
    </source>
</evidence>
<evidence type="ECO:0000313" key="4">
    <source>
        <dbReference type="Proteomes" id="UP001558613"/>
    </source>
</evidence>
<reference evidence="3 4" key="1">
    <citation type="submission" date="2023-09" db="EMBL/GenBank/DDBJ databases">
        <authorList>
            <person name="Wang M."/>
        </authorList>
    </citation>
    <scope>NUCLEOTIDE SEQUENCE [LARGE SCALE GENOMIC DNA]</scope>
    <source>
        <strain evidence="3">GT-2023</strain>
        <tissue evidence="3">Liver</tissue>
    </source>
</reference>
<proteinExistence type="predicted"/>
<feature type="compositionally biased region" description="Polar residues" evidence="1">
    <location>
        <begin position="1"/>
        <end position="14"/>
    </location>
</feature>
<keyword evidence="2" id="KW-0812">Transmembrane</keyword>
<dbReference type="EMBL" id="JAYMGO010000004">
    <property type="protein sequence ID" value="KAL1275399.1"/>
    <property type="molecule type" value="Genomic_DNA"/>
</dbReference>
<protein>
    <recommendedName>
        <fullName evidence="5">Bcl-2-like protein 13</fullName>
    </recommendedName>
</protein>
<dbReference type="Proteomes" id="UP001558613">
    <property type="component" value="Unassembled WGS sequence"/>
</dbReference>
<feature type="compositionally biased region" description="Polar residues" evidence="1">
    <location>
        <begin position="57"/>
        <end position="67"/>
    </location>
</feature>
<comment type="caution">
    <text evidence="3">The sequence shown here is derived from an EMBL/GenBank/DDBJ whole genome shotgun (WGS) entry which is preliminary data.</text>
</comment>
<feature type="transmembrane region" description="Helical" evidence="2">
    <location>
        <begin position="256"/>
        <end position="278"/>
    </location>
</feature>
<gene>
    <name evidence="3" type="ORF">QQF64_035022</name>
</gene>
<organism evidence="3 4">
    <name type="scientific">Cirrhinus molitorella</name>
    <name type="common">mud carp</name>
    <dbReference type="NCBI Taxonomy" id="172907"/>
    <lineage>
        <taxon>Eukaryota</taxon>
        <taxon>Metazoa</taxon>
        <taxon>Chordata</taxon>
        <taxon>Craniata</taxon>
        <taxon>Vertebrata</taxon>
        <taxon>Euteleostomi</taxon>
        <taxon>Actinopterygii</taxon>
        <taxon>Neopterygii</taxon>
        <taxon>Teleostei</taxon>
        <taxon>Ostariophysi</taxon>
        <taxon>Cypriniformes</taxon>
        <taxon>Cyprinidae</taxon>
        <taxon>Labeoninae</taxon>
        <taxon>Labeonini</taxon>
        <taxon>Cirrhinus</taxon>
    </lineage>
</organism>
<feature type="region of interest" description="Disordered" evidence="1">
    <location>
        <begin position="1"/>
        <end position="79"/>
    </location>
</feature>
<keyword evidence="2" id="KW-0472">Membrane</keyword>
<keyword evidence="4" id="KW-1185">Reference proteome</keyword>
<sequence>MTLNIEQNKASSLTKPCPQRRFSERSKISSTLSEDRQFAGPDPPQDQTSVLEERRSGSSPWQTTSLAESWASVSDMEPELRSLETSEMVLVQEDHSENHSPTSDIIHLEAELHERVESDEEELQSSVLSMIGSDKELEEIGALAAESDLKPPQTVELLMCVEEEPVVEEIETEVASKPVFTHTPLMSEPLDFTLASVPIPEIISQVLDNLPLSTVTHSEGPHASESGSINVPSVSASSSEEVVLKAEPLSATPFELPVLLVGGAALVAVVGMLTYTLIRK</sequence>
<evidence type="ECO:0000256" key="1">
    <source>
        <dbReference type="SAM" id="MobiDB-lite"/>
    </source>
</evidence>
<accession>A0ABR3NEK4</accession>
<dbReference type="PANTHER" id="PTHR15758:SF2">
    <property type="entry name" value="BCL-2-LIKE PROTEIN 13"/>
    <property type="match status" value="1"/>
</dbReference>
<keyword evidence="2" id="KW-1133">Transmembrane helix</keyword>